<dbReference type="PATRIC" id="fig|287.1485.peg.4798"/>
<name>A0A0E3XCP4_PSEAI</name>
<proteinExistence type="predicted"/>
<dbReference type="AlphaFoldDB" id="A0A0E3XCP4"/>
<dbReference type="RefSeq" id="WP_042158858.1">
    <property type="nucleotide sequence ID" value="NZ_BSAO01000117.1"/>
</dbReference>
<protein>
    <submittedName>
        <fullName evidence="1">Pf1-like phage protein</fullName>
    </submittedName>
</protein>
<dbReference type="EMBL" id="KM975460">
    <property type="protein sequence ID" value="AKC04369.1"/>
    <property type="molecule type" value="Genomic_DNA"/>
</dbReference>
<accession>A0A0E3XCP4</accession>
<organism evidence="1">
    <name type="scientific">Pseudomonas aeruginosa</name>
    <dbReference type="NCBI Taxonomy" id="287"/>
    <lineage>
        <taxon>Bacteria</taxon>
        <taxon>Pseudomonadati</taxon>
        <taxon>Pseudomonadota</taxon>
        <taxon>Gammaproteobacteria</taxon>
        <taxon>Pseudomonadales</taxon>
        <taxon>Pseudomonadaceae</taxon>
        <taxon>Pseudomonas</taxon>
    </lineage>
</organism>
<sequence>MRQPTALIACEFSGRVRDALVRVGFYAVSCDLLPSETEGEHVQGDVLEMLDWGWDLLIAHPPCTDLATSGARWFPEKIADGRQARALEFVRTLLSAPIRFKALENPKSVISSHIRKPDQIIQPWMFGHGERKETHLWLQNLPLLEPTRIVDGRSPVVHYMAPGPDRWKDRSRTYIGIAEAMAEQWGRYVMRALAEPESVSFHPQQQDLLRVLEG</sequence>
<reference evidence="1" key="1">
    <citation type="journal article" date="2015" name="Virology">
        <title>Prevalence of Pf1-like (pro)phage genetic elements among Pseudomonas aeruginosa isolates.</title>
        <authorList>
            <person name="Knezevic P."/>
            <person name="Voet M."/>
            <person name="Lavigne R."/>
        </authorList>
    </citation>
    <scope>NUCLEOTIDE SEQUENCE</scope>
    <source>
        <strain evidence="1">4U</strain>
    </source>
</reference>
<evidence type="ECO:0000313" key="1">
    <source>
        <dbReference type="EMBL" id="AKC04369.1"/>
    </source>
</evidence>